<evidence type="ECO:0000256" key="11">
    <source>
        <dbReference type="ARBA" id="ARBA00031051"/>
    </source>
</evidence>
<dbReference type="EMBL" id="RCCI01000006">
    <property type="protein sequence ID" value="RLJ63758.1"/>
    <property type="molecule type" value="Genomic_DNA"/>
</dbReference>
<dbReference type="InterPro" id="IPR023214">
    <property type="entry name" value="HAD_sf"/>
</dbReference>
<proteinExistence type="inferred from homology"/>
<feature type="binding site" evidence="12">
    <location>
        <position position="20"/>
    </location>
    <ligand>
        <name>substrate</name>
    </ligand>
</feature>
<evidence type="ECO:0000256" key="6">
    <source>
        <dbReference type="ARBA" id="ARBA00020092"/>
    </source>
</evidence>
<dbReference type="RefSeq" id="WP_121242677.1">
    <property type="nucleotide sequence ID" value="NZ_BHVV01000003.1"/>
</dbReference>
<dbReference type="AlphaFoldDB" id="A0A497XBD7"/>
<organism evidence="13 14">
    <name type="scientific">Sulfurisoma sediminicola</name>
    <dbReference type="NCBI Taxonomy" id="1381557"/>
    <lineage>
        <taxon>Bacteria</taxon>
        <taxon>Pseudomonadati</taxon>
        <taxon>Pseudomonadota</taxon>
        <taxon>Betaproteobacteria</taxon>
        <taxon>Nitrosomonadales</taxon>
        <taxon>Sterolibacteriaceae</taxon>
        <taxon>Sulfurisoma</taxon>
    </lineage>
</organism>
<evidence type="ECO:0000256" key="1">
    <source>
        <dbReference type="ARBA" id="ARBA00000898"/>
    </source>
</evidence>
<dbReference type="Proteomes" id="UP000268908">
    <property type="component" value="Unassembled WGS sequence"/>
</dbReference>
<comment type="subunit">
    <text evidence="4">Homotetramer.</text>
</comment>
<comment type="similarity">
    <text evidence="3">Belongs to the KdsC family.</text>
</comment>
<name>A0A497XBD7_9PROT</name>
<evidence type="ECO:0000256" key="7">
    <source>
        <dbReference type="ARBA" id="ARBA00022723"/>
    </source>
</evidence>
<dbReference type="GO" id="GO:0009103">
    <property type="term" value="P:lipopolysaccharide biosynthetic process"/>
    <property type="evidence" value="ECO:0007669"/>
    <property type="project" value="UniProtKB-KW"/>
</dbReference>
<dbReference type="GO" id="GO:0019143">
    <property type="term" value="F:3-deoxy-manno-octulosonate-8-phosphatase activity"/>
    <property type="evidence" value="ECO:0007669"/>
    <property type="project" value="UniProtKB-EC"/>
</dbReference>
<dbReference type="Gene3D" id="3.40.50.1000">
    <property type="entry name" value="HAD superfamily/HAD-like"/>
    <property type="match status" value="1"/>
</dbReference>
<keyword evidence="9 12" id="KW-0460">Magnesium</keyword>
<comment type="cofactor">
    <cofactor evidence="2 12">
        <name>Mg(2+)</name>
        <dbReference type="ChEBI" id="CHEBI:18420"/>
    </cofactor>
</comment>
<dbReference type="InterPro" id="IPR010023">
    <property type="entry name" value="KdsC_fam"/>
</dbReference>
<evidence type="ECO:0000256" key="2">
    <source>
        <dbReference type="ARBA" id="ARBA00001946"/>
    </source>
</evidence>
<feature type="binding site" evidence="12">
    <location>
        <position position="18"/>
    </location>
    <ligand>
        <name>Mg(2+)</name>
        <dbReference type="ChEBI" id="CHEBI:18420"/>
    </ligand>
</feature>
<dbReference type="PANTHER" id="PTHR21485">
    <property type="entry name" value="HAD SUPERFAMILY MEMBERS CMAS AND KDSC"/>
    <property type="match status" value="1"/>
</dbReference>
<dbReference type="InterPro" id="IPR050793">
    <property type="entry name" value="CMP-NeuNAc_synthase"/>
</dbReference>
<sequence>MSDSALSRARNVRLMGFDVDGVLTDGRLYFSAEGDVMKAFHSRDGLGMKLLANAGIRLAIITGRKSALVERRAENLGIDLVFQGVEDKRAVMAELLAREGLDFAQAGYMGDDIVDLAIMGACGFAATVPDAHALVKQQAHYVAGQPAGLGAAREVCELILRAQGKFDAVLAPHLGGKPA</sequence>
<evidence type="ECO:0000256" key="3">
    <source>
        <dbReference type="ARBA" id="ARBA00005893"/>
    </source>
</evidence>
<dbReference type="CDD" id="cd01630">
    <property type="entry name" value="HAD_KDO-like"/>
    <property type="match status" value="1"/>
</dbReference>
<evidence type="ECO:0000256" key="10">
    <source>
        <dbReference type="ARBA" id="ARBA00022985"/>
    </source>
</evidence>
<comment type="caution">
    <text evidence="13">The sequence shown here is derived from an EMBL/GenBank/DDBJ whole genome shotgun (WGS) entry which is preliminary data.</text>
</comment>
<keyword evidence="10" id="KW-0448">Lipopolysaccharide biosynthesis</keyword>
<evidence type="ECO:0000256" key="5">
    <source>
        <dbReference type="ARBA" id="ARBA00013066"/>
    </source>
</evidence>
<evidence type="ECO:0000256" key="8">
    <source>
        <dbReference type="ARBA" id="ARBA00022801"/>
    </source>
</evidence>
<dbReference type="NCBIfam" id="TIGR01670">
    <property type="entry name" value="KdsC-phosphatas"/>
    <property type="match status" value="1"/>
</dbReference>
<comment type="catalytic activity">
    <reaction evidence="1">
        <text>3-deoxy-alpha-D-manno-2-octulosonate-8-phosphate + H2O = 3-deoxy-alpha-D-manno-oct-2-ulosonate + phosphate</text>
        <dbReference type="Rhea" id="RHEA:11500"/>
        <dbReference type="ChEBI" id="CHEBI:15377"/>
        <dbReference type="ChEBI" id="CHEBI:43474"/>
        <dbReference type="ChEBI" id="CHEBI:85985"/>
        <dbReference type="ChEBI" id="CHEBI:85986"/>
        <dbReference type="EC" id="3.1.3.45"/>
    </reaction>
</comment>
<dbReference type="EC" id="3.1.3.45" evidence="5"/>
<feature type="binding site" evidence="12">
    <location>
        <position position="111"/>
    </location>
    <ligand>
        <name>Mg(2+)</name>
        <dbReference type="ChEBI" id="CHEBI:18420"/>
    </ligand>
</feature>
<evidence type="ECO:0000313" key="14">
    <source>
        <dbReference type="Proteomes" id="UP000268908"/>
    </source>
</evidence>
<dbReference type="GO" id="GO:0046872">
    <property type="term" value="F:metal ion binding"/>
    <property type="evidence" value="ECO:0007669"/>
    <property type="project" value="UniProtKB-KW"/>
</dbReference>
<keyword evidence="14" id="KW-1185">Reference proteome</keyword>
<evidence type="ECO:0000256" key="12">
    <source>
        <dbReference type="PIRSR" id="PIRSR006118-2"/>
    </source>
</evidence>
<evidence type="ECO:0000256" key="4">
    <source>
        <dbReference type="ARBA" id="ARBA00011881"/>
    </source>
</evidence>
<keyword evidence="7 12" id="KW-0479">Metal-binding</keyword>
<dbReference type="SFLD" id="SFLDG01136">
    <property type="entry name" value="C1.6:_Phosphoserine_Phosphatas"/>
    <property type="match status" value="1"/>
</dbReference>
<gene>
    <name evidence="13" type="ORF">DFR35_2390</name>
</gene>
<protein>
    <recommendedName>
        <fullName evidence="6">3-deoxy-D-manno-octulosonate 8-phosphate phosphatase KdsC</fullName>
        <ecNumber evidence="5">3.1.3.45</ecNumber>
    </recommendedName>
    <alternativeName>
        <fullName evidence="11">KDO 8-P phosphatase</fullName>
    </alternativeName>
</protein>
<dbReference type="PIRSF" id="PIRSF006118">
    <property type="entry name" value="KDO8-P_Ptase"/>
    <property type="match status" value="1"/>
</dbReference>
<dbReference type="SUPFAM" id="SSF56784">
    <property type="entry name" value="HAD-like"/>
    <property type="match status" value="1"/>
</dbReference>
<dbReference type="InterPro" id="IPR036412">
    <property type="entry name" value="HAD-like_sf"/>
</dbReference>
<evidence type="ECO:0000313" key="13">
    <source>
        <dbReference type="EMBL" id="RLJ63758.1"/>
    </source>
</evidence>
<keyword evidence="8" id="KW-0378">Hydrolase</keyword>
<accession>A0A497XBD7</accession>
<dbReference type="SFLD" id="SFLDS00003">
    <property type="entry name" value="Haloacid_Dehalogenase"/>
    <property type="match status" value="1"/>
</dbReference>
<dbReference type="GO" id="GO:0008781">
    <property type="term" value="F:N-acylneuraminate cytidylyltransferase activity"/>
    <property type="evidence" value="ECO:0007669"/>
    <property type="project" value="TreeGrafter"/>
</dbReference>
<evidence type="ECO:0000256" key="9">
    <source>
        <dbReference type="ARBA" id="ARBA00022842"/>
    </source>
</evidence>
<dbReference type="FunFam" id="3.40.50.1000:FF:000029">
    <property type="entry name" value="3-deoxy-D-manno-octulosonate 8-phosphate phosphatase KdsC"/>
    <property type="match status" value="1"/>
</dbReference>
<dbReference type="SFLD" id="SFLDG01138">
    <property type="entry name" value="C1.6.2:_Deoxy-d-mannose-octulo"/>
    <property type="match status" value="1"/>
</dbReference>
<dbReference type="PANTHER" id="PTHR21485:SF6">
    <property type="entry name" value="N-ACYLNEURAMINATE CYTIDYLYLTRANSFERASE-RELATED"/>
    <property type="match status" value="1"/>
</dbReference>
<dbReference type="OrthoDB" id="9805604at2"/>
<reference evidence="13 14" key="1">
    <citation type="submission" date="2018-10" db="EMBL/GenBank/DDBJ databases">
        <title>Genomic Encyclopedia of Type Strains, Phase IV (KMG-IV): sequencing the most valuable type-strain genomes for metagenomic binning, comparative biology and taxonomic classification.</title>
        <authorList>
            <person name="Goeker M."/>
        </authorList>
    </citation>
    <scope>NUCLEOTIDE SEQUENCE [LARGE SCALE GENOMIC DNA]</scope>
    <source>
        <strain evidence="13 14">DSM 26916</strain>
    </source>
</reference>